<dbReference type="Pfam" id="PF16871">
    <property type="entry name" value="DUF5077"/>
    <property type="match status" value="1"/>
</dbReference>
<evidence type="ECO:0000313" key="2">
    <source>
        <dbReference type="EMBL" id="MCU7552578.1"/>
    </source>
</evidence>
<dbReference type="InterPro" id="IPR031712">
    <property type="entry name" value="DUF5077"/>
</dbReference>
<dbReference type="RefSeq" id="WP_279300015.1">
    <property type="nucleotide sequence ID" value="NZ_JAOTIF010000037.1"/>
</dbReference>
<dbReference type="InterPro" id="IPR021862">
    <property type="entry name" value="DUF3472"/>
</dbReference>
<protein>
    <submittedName>
        <fullName evidence="2">DUF3472 domain-containing protein</fullName>
    </submittedName>
</protein>
<comment type="caution">
    <text evidence="2">The sequence shown here is derived from an EMBL/GenBank/DDBJ whole genome shotgun (WGS) entry which is preliminary data.</text>
</comment>
<dbReference type="AlphaFoldDB" id="A0A9X3BKA7"/>
<name>A0A9X3BKA7_9BACT</name>
<gene>
    <name evidence="2" type="ORF">OCK74_25895</name>
</gene>
<keyword evidence="3" id="KW-1185">Reference proteome</keyword>
<reference evidence="2" key="2">
    <citation type="submission" date="2023-04" db="EMBL/GenBank/DDBJ databases">
        <title>Paracnuella aquatica gen. nov., sp. nov., a member of the family Chitinophagaceae isolated from a hot spring.</title>
        <authorList>
            <person name="Wang C."/>
        </authorList>
    </citation>
    <scope>NUCLEOTIDE SEQUENCE</scope>
    <source>
        <strain evidence="2">LB-8</strain>
    </source>
</reference>
<sequence length="451" mass="50803">MKLKNDARQMIVKSLLSLLFFFWLHTIGAQNSSLIKEQSIGCIPVENSIIVPFGGNTWCSSSGKAGGSISNDGIINWTNAAVEFNTYVRVTQRGKVKLWLNGNVPDGKSEISVMALGQTKNVQLQGSEPKDFYVGEWTINDTGYVVFTLKGNTRTGDRFADLFSLKLSGTSINEQTGFVKNNEGNFYYWGRRGPSVHLSYTVPENADVEWFYNEVTVPKDNDVIGSYYMANGFGEGYFGIQVNSLSERRILFSVWSPYSTNDPKQIPEDQRIQLLKKGEGVHAGEFGNEGSGGQSYLRFNWKAGVTYGFLLHGVPDGSDHTIYTAYFFDPEKAGWMLIASFRRPKAATYLKRLHSFLENFIPEQGNINRKVLFANQWVRDAKGNWFELTKARFTGDNTARIGYRKDYAGGLEGDTFYLRNCGFFNTNTPLDTRFERPHSGKQPVITFEKLP</sequence>
<proteinExistence type="predicted"/>
<reference evidence="2" key="1">
    <citation type="submission" date="2022-09" db="EMBL/GenBank/DDBJ databases">
        <authorList>
            <person name="Yuan C."/>
            <person name="Ke Z."/>
        </authorList>
    </citation>
    <scope>NUCLEOTIDE SEQUENCE</scope>
    <source>
        <strain evidence="2">LB-8</strain>
    </source>
</reference>
<dbReference type="Pfam" id="PF11958">
    <property type="entry name" value="DUF3472"/>
    <property type="match status" value="1"/>
</dbReference>
<dbReference type="EMBL" id="JAOTIF010000037">
    <property type="protein sequence ID" value="MCU7552578.1"/>
    <property type="molecule type" value="Genomic_DNA"/>
</dbReference>
<evidence type="ECO:0000313" key="3">
    <source>
        <dbReference type="Proteomes" id="UP001155483"/>
    </source>
</evidence>
<feature type="domain" description="DUF5077" evidence="1">
    <location>
        <begin position="51"/>
        <end position="171"/>
    </location>
</feature>
<evidence type="ECO:0000259" key="1">
    <source>
        <dbReference type="Pfam" id="PF16871"/>
    </source>
</evidence>
<organism evidence="2 3">
    <name type="scientific">Paraflavisolibacter caeni</name>
    <dbReference type="NCBI Taxonomy" id="2982496"/>
    <lineage>
        <taxon>Bacteria</taxon>
        <taxon>Pseudomonadati</taxon>
        <taxon>Bacteroidota</taxon>
        <taxon>Chitinophagia</taxon>
        <taxon>Chitinophagales</taxon>
        <taxon>Chitinophagaceae</taxon>
        <taxon>Paraflavisolibacter</taxon>
    </lineage>
</organism>
<accession>A0A9X3BKA7</accession>
<dbReference type="Proteomes" id="UP001155483">
    <property type="component" value="Unassembled WGS sequence"/>
</dbReference>